<evidence type="ECO:0000313" key="2">
    <source>
        <dbReference type="Proteomes" id="UP000828941"/>
    </source>
</evidence>
<evidence type="ECO:0000313" key="1">
    <source>
        <dbReference type="EMBL" id="KAI4329050.1"/>
    </source>
</evidence>
<reference evidence="1 2" key="1">
    <citation type="journal article" date="2022" name="DNA Res.">
        <title>Chromosomal-level genome assembly of the orchid tree Bauhinia variegata (Leguminosae; Cercidoideae) supports the allotetraploid origin hypothesis of Bauhinia.</title>
        <authorList>
            <person name="Zhong Y."/>
            <person name="Chen Y."/>
            <person name="Zheng D."/>
            <person name="Pang J."/>
            <person name="Liu Y."/>
            <person name="Luo S."/>
            <person name="Meng S."/>
            <person name="Qian L."/>
            <person name="Wei D."/>
            <person name="Dai S."/>
            <person name="Zhou R."/>
        </authorList>
    </citation>
    <scope>NUCLEOTIDE SEQUENCE [LARGE SCALE GENOMIC DNA]</scope>
    <source>
        <strain evidence="1">BV-YZ2020</strain>
    </source>
</reference>
<comment type="caution">
    <text evidence="1">The sequence shown here is derived from an EMBL/GenBank/DDBJ whole genome shotgun (WGS) entry which is preliminary data.</text>
</comment>
<accession>A0ACB9MY24</accession>
<sequence length="290" mass="32150">MASGEEKGNDFYAVLGLNKECSDSELRNAYKKLAMKWHPDRCSTSGNSKSVEEAKKNFQAIQQAYSVLSDANKRFLYDVGVYDSDDDQNGMGDFLNEMATMMSQTNPNENGQESFEELQRLFEEMFQGDIGSSESNSNAAAGCSTSSSYASFGGNSSSNKRNSSEMNTGKAEDFNASDQNFCLGVILVPCITGYKTTKEVERLPDMNKGKGVRRGILGGGGRHRRKQKISSSSGDFSAEQSTHWHANYWHFWEITGMLVARIAPSMQLRVRECCSFSFLPFYHALQCDGS</sequence>
<gene>
    <name evidence="1" type="ORF">L6164_021355</name>
</gene>
<dbReference type="EMBL" id="CM039433">
    <property type="protein sequence ID" value="KAI4329050.1"/>
    <property type="molecule type" value="Genomic_DNA"/>
</dbReference>
<name>A0ACB9MY24_BAUVA</name>
<dbReference type="Proteomes" id="UP000828941">
    <property type="component" value="Chromosome 8"/>
</dbReference>
<organism evidence="1 2">
    <name type="scientific">Bauhinia variegata</name>
    <name type="common">Purple orchid tree</name>
    <name type="synonym">Phanera variegata</name>
    <dbReference type="NCBI Taxonomy" id="167791"/>
    <lineage>
        <taxon>Eukaryota</taxon>
        <taxon>Viridiplantae</taxon>
        <taxon>Streptophyta</taxon>
        <taxon>Embryophyta</taxon>
        <taxon>Tracheophyta</taxon>
        <taxon>Spermatophyta</taxon>
        <taxon>Magnoliopsida</taxon>
        <taxon>eudicotyledons</taxon>
        <taxon>Gunneridae</taxon>
        <taxon>Pentapetalae</taxon>
        <taxon>rosids</taxon>
        <taxon>fabids</taxon>
        <taxon>Fabales</taxon>
        <taxon>Fabaceae</taxon>
        <taxon>Cercidoideae</taxon>
        <taxon>Cercideae</taxon>
        <taxon>Bauhiniinae</taxon>
        <taxon>Bauhinia</taxon>
    </lineage>
</organism>
<keyword evidence="2" id="KW-1185">Reference proteome</keyword>
<protein>
    <submittedName>
        <fullName evidence="1">Uncharacterized protein</fullName>
    </submittedName>
</protein>
<proteinExistence type="predicted"/>